<dbReference type="STRING" id="1330534.L323_18395"/>
<comment type="caution">
    <text evidence="1">The sequence shown here is derived from an EMBL/GenBank/DDBJ whole genome shotgun (WGS) entry which is preliminary data.</text>
</comment>
<dbReference type="OrthoDB" id="1740077at2"/>
<dbReference type="Pfam" id="PF09693">
    <property type="entry name" value="Phage_XkdX"/>
    <property type="match status" value="1"/>
</dbReference>
<accession>U4QY23</accession>
<organism evidence="1 2">
    <name type="scientific">Ruminiclostridium papyrosolvens C7</name>
    <dbReference type="NCBI Taxonomy" id="1330534"/>
    <lineage>
        <taxon>Bacteria</taxon>
        <taxon>Bacillati</taxon>
        <taxon>Bacillota</taxon>
        <taxon>Clostridia</taxon>
        <taxon>Eubacteriales</taxon>
        <taxon>Oscillospiraceae</taxon>
        <taxon>Ruminiclostridium</taxon>
    </lineage>
</organism>
<evidence type="ECO:0000313" key="2">
    <source>
        <dbReference type="Proteomes" id="UP000016860"/>
    </source>
</evidence>
<dbReference type="AlphaFoldDB" id="U4QY23"/>
<gene>
    <name evidence="1" type="ORF">L323_18395</name>
</gene>
<protein>
    <recommendedName>
        <fullName evidence="3">XkdX family protein</fullName>
    </recommendedName>
</protein>
<proteinExistence type="predicted"/>
<dbReference type="InterPro" id="IPR010022">
    <property type="entry name" value="XkdX"/>
</dbReference>
<sequence>MFERLSYLYIANRLTSEQLDIAVSKTWITEKQKDEITGKG</sequence>
<dbReference type="Proteomes" id="UP000016860">
    <property type="component" value="Unassembled WGS sequence"/>
</dbReference>
<evidence type="ECO:0008006" key="3">
    <source>
        <dbReference type="Google" id="ProtNLM"/>
    </source>
</evidence>
<dbReference type="EMBL" id="ATAY01000094">
    <property type="protein sequence ID" value="EPR07979.1"/>
    <property type="molecule type" value="Genomic_DNA"/>
</dbReference>
<dbReference type="RefSeq" id="WP_020817051.1">
    <property type="nucleotide sequence ID" value="NZ_ATAY01000094.1"/>
</dbReference>
<dbReference type="PATRIC" id="fig|1330534.3.peg.3650"/>
<evidence type="ECO:0000313" key="1">
    <source>
        <dbReference type="EMBL" id="EPR07979.1"/>
    </source>
</evidence>
<name>U4QY23_9FIRM</name>
<reference evidence="1 2" key="1">
    <citation type="journal article" date="2013" name="Genome Announc.">
        <title>Draft Genome Sequence of the Cellulolytic Bacterium Clostridium papyrosolvens C7 (ATCC 700395).</title>
        <authorList>
            <person name="Zepeda V."/>
            <person name="Dassa B."/>
            <person name="Borovok I."/>
            <person name="Lamed R."/>
            <person name="Bayer E.A."/>
            <person name="Cate J.H."/>
        </authorList>
    </citation>
    <scope>NUCLEOTIDE SEQUENCE [LARGE SCALE GENOMIC DNA]</scope>
    <source>
        <strain evidence="1 2">C7</strain>
    </source>
</reference>